<dbReference type="InterPro" id="IPR003439">
    <property type="entry name" value="ABC_transporter-like_ATP-bd"/>
</dbReference>
<dbReference type="Proteomes" id="UP000823786">
    <property type="component" value="Unassembled WGS sequence"/>
</dbReference>
<dbReference type="InterPro" id="IPR027417">
    <property type="entry name" value="P-loop_NTPase"/>
</dbReference>
<gene>
    <name evidence="10" type="ORF">J2Z75_003977</name>
</gene>
<evidence type="ECO:0000313" key="11">
    <source>
        <dbReference type="Proteomes" id="UP000823786"/>
    </source>
</evidence>
<dbReference type="SMART" id="SM00930">
    <property type="entry name" value="NIL"/>
    <property type="match status" value="1"/>
</dbReference>
<dbReference type="EMBL" id="JAGGJV010000007">
    <property type="protein sequence ID" value="MBP1860456.1"/>
    <property type="molecule type" value="Genomic_DNA"/>
</dbReference>
<evidence type="ECO:0000256" key="6">
    <source>
        <dbReference type="ARBA" id="ARBA00022967"/>
    </source>
</evidence>
<dbReference type="SUPFAM" id="SSF55021">
    <property type="entry name" value="ACT-like"/>
    <property type="match status" value="1"/>
</dbReference>
<keyword evidence="6" id="KW-1278">Translocase</keyword>
<proteinExistence type="inferred from homology"/>
<sequence>MTALPQSLDFKQPLTPAVQGEIEPDGGNAAAGRVAVRIENLTKAYESAAGPVLDDVSLTIGEGHIHGIIGRSGAGKSTLVRCLNKLVTPTSGRVIVSDREITSLDGAALRAARRDIGMIFQHFNLLSSRTVAGNVALPLEVAGVSKADIRRRIPPLLELVGLTSKADAYPSELSGGQKQRVGIARALALDPKVLLSDEATSALDPETTEQILHLLKDINRRLGLTILLITHEMEVVRAIASHVAVLEHGKLIENGPTFDVFAFPKSPVARSFLSSIVAHDLPPEIAGRLLPEAHGDTDPVLRIVFTGDAAHDPVIATLVERFRIRPNILHGRIDYIDGKPLGVLTLIAGGLGERLPDVLSYLSSLRLFGEVIGHAVRPAAPGARRAHS</sequence>
<evidence type="ECO:0000259" key="9">
    <source>
        <dbReference type="PROSITE" id="PS50893"/>
    </source>
</evidence>
<keyword evidence="5 10" id="KW-0067">ATP-binding</keyword>
<dbReference type="InterPro" id="IPR017871">
    <property type="entry name" value="ABC_transporter-like_CS"/>
</dbReference>
<keyword evidence="3" id="KW-1003">Cell membrane</keyword>
<dbReference type="PANTHER" id="PTHR43166:SF30">
    <property type="entry name" value="METHIONINE IMPORT ATP-BINDING PROTEIN METN"/>
    <property type="match status" value="1"/>
</dbReference>
<evidence type="ECO:0000256" key="2">
    <source>
        <dbReference type="ARBA" id="ARBA00022448"/>
    </source>
</evidence>
<comment type="caution">
    <text evidence="10">The sequence shown here is derived from an EMBL/GenBank/DDBJ whole genome shotgun (WGS) entry which is preliminary data.</text>
</comment>
<organism evidence="10 11">
    <name type="scientific">Rhizobium herbae</name>
    <dbReference type="NCBI Taxonomy" id="508661"/>
    <lineage>
        <taxon>Bacteria</taxon>
        <taxon>Pseudomonadati</taxon>
        <taxon>Pseudomonadota</taxon>
        <taxon>Alphaproteobacteria</taxon>
        <taxon>Hyphomicrobiales</taxon>
        <taxon>Rhizobiaceae</taxon>
        <taxon>Rhizobium/Agrobacterium group</taxon>
        <taxon>Rhizobium</taxon>
    </lineage>
</organism>
<keyword evidence="7" id="KW-0029">Amino-acid transport</keyword>
<dbReference type="PROSITE" id="PS00211">
    <property type="entry name" value="ABC_TRANSPORTER_1"/>
    <property type="match status" value="1"/>
</dbReference>
<dbReference type="Pfam" id="PF09383">
    <property type="entry name" value="NIL"/>
    <property type="match status" value="1"/>
</dbReference>
<dbReference type="Gene3D" id="3.40.50.300">
    <property type="entry name" value="P-loop containing nucleotide triphosphate hydrolases"/>
    <property type="match status" value="1"/>
</dbReference>
<comment type="similarity">
    <text evidence="1">Belongs to the ABC transporter superfamily.</text>
</comment>
<keyword evidence="11" id="KW-1185">Reference proteome</keyword>
<dbReference type="SUPFAM" id="SSF52540">
    <property type="entry name" value="P-loop containing nucleoside triphosphate hydrolases"/>
    <property type="match status" value="1"/>
</dbReference>
<evidence type="ECO:0000256" key="1">
    <source>
        <dbReference type="ARBA" id="ARBA00005417"/>
    </source>
</evidence>
<reference evidence="10 11" key="1">
    <citation type="submission" date="2021-03" db="EMBL/GenBank/DDBJ databases">
        <title>Genomic Encyclopedia of Type Strains, Phase IV (KMG-IV): sequencing the most valuable type-strain genomes for metagenomic binning, comparative biology and taxonomic classification.</title>
        <authorList>
            <person name="Goeker M."/>
        </authorList>
    </citation>
    <scope>NUCLEOTIDE SEQUENCE [LARGE SCALE GENOMIC DNA]</scope>
    <source>
        <strain evidence="10 11">DSM 26427</strain>
    </source>
</reference>
<evidence type="ECO:0000256" key="4">
    <source>
        <dbReference type="ARBA" id="ARBA00022741"/>
    </source>
</evidence>
<dbReference type="InterPro" id="IPR018449">
    <property type="entry name" value="NIL_domain"/>
</dbReference>
<dbReference type="SMART" id="SM00382">
    <property type="entry name" value="AAA"/>
    <property type="match status" value="1"/>
</dbReference>
<name>A0ABS4ER82_9HYPH</name>
<evidence type="ECO:0000256" key="3">
    <source>
        <dbReference type="ARBA" id="ARBA00022475"/>
    </source>
</evidence>
<evidence type="ECO:0000256" key="5">
    <source>
        <dbReference type="ARBA" id="ARBA00022840"/>
    </source>
</evidence>
<dbReference type="CDD" id="cd03258">
    <property type="entry name" value="ABC_MetN_methionine_transporter"/>
    <property type="match status" value="1"/>
</dbReference>
<dbReference type="Gene3D" id="3.30.70.260">
    <property type="match status" value="1"/>
</dbReference>
<evidence type="ECO:0000256" key="8">
    <source>
        <dbReference type="ARBA" id="ARBA00023136"/>
    </source>
</evidence>
<dbReference type="InterPro" id="IPR050086">
    <property type="entry name" value="MetN_ABC_transporter-like"/>
</dbReference>
<dbReference type="InterPro" id="IPR041701">
    <property type="entry name" value="MetN_ABC"/>
</dbReference>
<keyword evidence="2" id="KW-0813">Transport</keyword>
<protein>
    <submittedName>
        <fullName evidence="10">D-methionine transport system ATP-binding protein</fullName>
    </submittedName>
</protein>
<dbReference type="PROSITE" id="PS50893">
    <property type="entry name" value="ABC_TRANSPORTER_2"/>
    <property type="match status" value="1"/>
</dbReference>
<evidence type="ECO:0000313" key="10">
    <source>
        <dbReference type="EMBL" id="MBP1860456.1"/>
    </source>
</evidence>
<keyword evidence="8" id="KW-0472">Membrane</keyword>
<dbReference type="Pfam" id="PF00005">
    <property type="entry name" value="ABC_tran"/>
    <property type="match status" value="1"/>
</dbReference>
<feature type="domain" description="ABC transporter" evidence="9">
    <location>
        <begin position="36"/>
        <end position="273"/>
    </location>
</feature>
<dbReference type="InterPro" id="IPR045865">
    <property type="entry name" value="ACT-like_dom_sf"/>
</dbReference>
<accession>A0ABS4ER82</accession>
<dbReference type="InterPro" id="IPR003593">
    <property type="entry name" value="AAA+_ATPase"/>
</dbReference>
<evidence type="ECO:0000256" key="7">
    <source>
        <dbReference type="ARBA" id="ARBA00022970"/>
    </source>
</evidence>
<keyword evidence="4" id="KW-0547">Nucleotide-binding</keyword>
<dbReference type="GO" id="GO:0005524">
    <property type="term" value="F:ATP binding"/>
    <property type="evidence" value="ECO:0007669"/>
    <property type="project" value="UniProtKB-KW"/>
</dbReference>
<dbReference type="PANTHER" id="PTHR43166">
    <property type="entry name" value="AMINO ACID IMPORT ATP-BINDING PROTEIN"/>
    <property type="match status" value="1"/>
</dbReference>